<sequence>MIWVSGCHANISPNFDPVDMLLYAKISIPSLNDRQ</sequence>
<reference evidence="1" key="2">
    <citation type="journal article" date="2015" name="Fish Shellfish Immunol.">
        <title>Early steps in the European eel (Anguilla anguilla)-Vibrio vulnificus interaction in the gills: Role of the RtxA13 toxin.</title>
        <authorList>
            <person name="Callol A."/>
            <person name="Pajuelo D."/>
            <person name="Ebbesson L."/>
            <person name="Teles M."/>
            <person name="MacKenzie S."/>
            <person name="Amaro C."/>
        </authorList>
    </citation>
    <scope>NUCLEOTIDE SEQUENCE</scope>
</reference>
<organism evidence="1">
    <name type="scientific">Anguilla anguilla</name>
    <name type="common">European freshwater eel</name>
    <name type="synonym">Muraena anguilla</name>
    <dbReference type="NCBI Taxonomy" id="7936"/>
    <lineage>
        <taxon>Eukaryota</taxon>
        <taxon>Metazoa</taxon>
        <taxon>Chordata</taxon>
        <taxon>Craniata</taxon>
        <taxon>Vertebrata</taxon>
        <taxon>Euteleostomi</taxon>
        <taxon>Actinopterygii</taxon>
        <taxon>Neopterygii</taxon>
        <taxon>Teleostei</taxon>
        <taxon>Anguilliformes</taxon>
        <taxon>Anguillidae</taxon>
        <taxon>Anguilla</taxon>
    </lineage>
</organism>
<reference evidence="1" key="1">
    <citation type="submission" date="2014-11" db="EMBL/GenBank/DDBJ databases">
        <authorList>
            <person name="Amaro Gonzalez C."/>
        </authorList>
    </citation>
    <scope>NUCLEOTIDE SEQUENCE</scope>
</reference>
<evidence type="ECO:0000313" key="1">
    <source>
        <dbReference type="EMBL" id="JAH44036.1"/>
    </source>
</evidence>
<protein>
    <submittedName>
        <fullName evidence="1">Uncharacterized protein</fullName>
    </submittedName>
</protein>
<dbReference type="EMBL" id="GBXM01064541">
    <property type="protein sequence ID" value="JAH44036.1"/>
    <property type="molecule type" value="Transcribed_RNA"/>
</dbReference>
<name>A0A0E9SRU4_ANGAN</name>
<dbReference type="AlphaFoldDB" id="A0A0E9SRU4"/>
<accession>A0A0E9SRU4</accession>
<proteinExistence type="predicted"/>